<reference evidence="2 3" key="1">
    <citation type="journal article" date="2020" name="ISME J.">
        <title>Uncovering the hidden diversity of litter-decomposition mechanisms in mushroom-forming fungi.</title>
        <authorList>
            <person name="Floudas D."/>
            <person name="Bentzer J."/>
            <person name="Ahren D."/>
            <person name="Johansson T."/>
            <person name="Persson P."/>
            <person name="Tunlid A."/>
        </authorList>
    </citation>
    <scope>NUCLEOTIDE SEQUENCE [LARGE SCALE GENOMIC DNA]</scope>
    <source>
        <strain evidence="2 3">CBS 406.79</strain>
    </source>
</reference>
<protein>
    <submittedName>
        <fullName evidence="2">Uncharacterized protein</fullName>
    </submittedName>
</protein>
<comment type="caution">
    <text evidence="2">The sequence shown here is derived from an EMBL/GenBank/DDBJ whole genome shotgun (WGS) entry which is preliminary data.</text>
</comment>
<organism evidence="2 3">
    <name type="scientific">Collybiopsis confluens</name>
    <dbReference type="NCBI Taxonomy" id="2823264"/>
    <lineage>
        <taxon>Eukaryota</taxon>
        <taxon>Fungi</taxon>
        <taxon>Dikarya</taxon>
        <taxon>Basidiomycota</taxon>
        <taxon>Agaricomycotina</taxon>
        <taxon>Agaricomycetes</taxon>
        <taxon>Agaricomycetidae</taxon>
        <taxon>Agaricales</taxon>
        <taxon>Marasmiineae</taxon>
        <taxon>Omphalotaceae</taxon>
        <taxon>Collybiopsis</taxon>
    </lineage>
</organism>
<sequence>MRASLPFIGYGGMDSRVKKEEENGDLGSRFARDKDGQSVGSTFRSPDRQYVNTLTNSAPRPHPTADTSAGHDDQGRDPREYGQRFTSSGSVIKKEDDGQKTGRNRAKVEENKSQSLRAVKRERDDGGRNLTGYHGDFKRVRTGAYL</sequence>
<feature type="region of interest" description="Disordered" evidence="1">
    <location>
        <begin position="1"/>
        <end position="146"/>
    </location>
</feature>
<feature type="compositionally biased region" description="Basic and acidic residues" evidence="1">
    <location>
        <begin position="69"/>
        <end position="82"/>
    </location>
</feature>
<name>A0A8H5H626_9AGAR</name>
<dbReference type="Proteomes" id="UP000518752">
    <property type="component" value="Unassembled WGS sequence"/>
</dbReference>
<dbReference type="EMBL" id="JAACJN010000083">
    <property type="protein sequence ID" value="KAF5377398.1"/>
    <property type="molecule type" value="Genomic_DNA"/>
</dbReference>
<evidence type="ECO:0000256" key="1">
    <source>
        <dbReference type="SAM" id="MobiDB-lite"/>
    </source>
</evidence>
<feature type="compositionally biased region" description="Basic and acidic residues" evidence="1">
    <location>
        <begin position="92"/>
        <end position="112"/>
    </location>
</feature>
<accession>A0A8H5H626</accession>
<proteinExistence type="predicted"/>
<evidence type="ECO:0000313" key="3">
    <source>
        <dbReference type="Proteomes" id="UP000518752"/>
    </source>
</evidence>
<gene>
    <name evidence="2" type="ORF">D9757_009727</name>
</gene>
<keyword evidence="3" id="KW-1185">Reference proteome</keyword>
<dbReference type="AlphaFoldDB" id="A0A8H5H626"/>
<feature type="compositionally biased region" description="Polar residues" evidence="1">
    <location>
        <begin position="38"/>
        <end position="58"/>
    </location>
</feature>
<evidence type="ECO:0000313" key="2">
    <source>
        <dbReference type="EMBL" id="KAF5377398.1"/>
    </source>
</evidence>